<dbReference type="WBParaSite" id="Pan_g2557.t1">
    <property type="protein sequence ID" value="Pan_g2557.t1"/>
    <property type="gene ID" value="Pan_g2557"/>
</dbReference>
<sequence length="111" mass="12625">MERDLVPLPVKGPIPFSHGVTGTCRLPPDFDFADFGKWLIGHAHGHLRAESVDVIPRHNASVRQPYNDGTNRYSICFKKISRKSSDDSSKALRLTLLRTHLIRVFPLKSYR</sequence>
<organism evidence="1 2">
    <name type="scientific">Panagrellus redivivus</name>
    <name type="common">Microworm</name>
    <dbReference type="NCBI Taxonomy" id="6233"/>
    <lineage>
        <taxon>Eukaryota</taxon>
        <taxon>Metazoa</taxon>
        <taxon>Ecdysozoa</taxon>
        <taxon>Nematoda</taxon>
        <taxon>Chromadorea</taxon>
        <taxon>Rhabditida</taxon>
        <taxon>Tylenchina</taxon>
        <taxon>Panagrolaimomorpha</taxon>
        <taxon>Panagrolaimoidea</taxon>
        <taxon>Panagrolaimidae</taxon>
        <taxon>Panagrellus</taxon>
    </lineage>
</organism>
<protein>
    <submittedName>
        <fullName evidence="2">Metallophosphoesterase</fullName>
    </submittedName>
</protein>
<dbReference type="AlphaFoldDB" id="A0A7E4VUJ4"/>
<dbReference type="Proteomes" id="UP000492821">
    <property type="component" value="Unassembled WGS sequence"/>
</dbReference>
<reference evidence="2" key="2">
    <citation type="submission" date="2020-10" db="UniProtKB">
        <authorList>
            <consortium name="WormBaseParasite"/>
        </authorList>
    </citation>
    <scope>IDENTIFICATION</scope>
</reference>
<accession>A0A7E4VUJ4</accession>
<evidence type="ECO:0000313" key="1">
    <source>
        <dbReference type="Proteomes" id="UP000492821"/>
    </source>
</evidence>
<name>A0A7E4VUJ4_PANRE</name>
<evidence type="ECO:0000313" key="2">
    <source>
        <dbReference type="WBParaSite" id="Pan_g2557.t1"/>
    </source>
</evidence>
<reference evidence="1" key="1">
    <citation type="journal article" date="2013" name="Genetics">
        <title>The draft genome and transcriptome of Panagrellus redivivus are shaped by the harsh demands of a free-living lifestyle.</title>
        <authorList>
            <person name="Srinivasan J."/>
            <person name="Dillman A.R."/>
            <person name="Macchietto M.G."/>
            <person name="Heikkinen L."/>
            <person name="Lakso M."/>
            <person name="Fracchia K.M."/>
            <person name="Antoshechkin I."/>
            <person name="Mortazavi A."/>
            <person name="Wong G."/>
            <person name="Sternberg P.W."/>
        </authorList>
    </citation>
    <scope>NUCLEOTIDE SEQUENCE [LARGE SCALE GENOMIC DNA]</scope>
    <source>
        <strain evidence="1">MT8872</strain>
    </source>
</reference>
<keyword evidence="1" id="KW-1185">Reference proteome</keyword>
<proteinExistence type="predicted"/>